<reference evidence="7 8" key="1">
    <citation type="submission" date="2019-04" db="EMBL/GenBank/DDBJ databases">
        <title>High contiguity whole genome sequence and gene annotation resource for two Venturia nashicola isolates.</title>
        <authorList>
            <person name="Prokchorchik M."/>
            <person name="Won K."/>
            <person name="Lee Y."/>
            <person name="Choi E.D."/>
            <person name="Segonzac C."/>
            <person name="Sohn K.H."/>
        </authorList>
    </citation>
    <scope>NUCLEOTIDE SEQUENCE [LARGE SCALE GENOMIC DNA]</scope>
    <source>
        <strain evidence="7 8">PRI2</strain>
    </source>
</reference>
<dbReference type="GO" id="GO:0016705">
    <property type="term" value="F:oxidoreductase activity, acting on paired donors, with incorporation or reduction of molecular oxygen"/>
    <property type="evidence" value="ECO:0007669"/>
    <property type="project" value="InterPro"/>
</dbReference>
<dbReference type="GO" id="GO:0004497">
    <property type="term" value="F:monooxygenase activity"/>
    <property type="evidence" value="ECO:0007669"/>
    <property type="project" value="UniProtKB-KW"/>
</dbReference>
<evidence type="ECO:0000313" key="8">
    <source>
        <dbReference type="Proteomes" id="UP000298493"/>
    </source>
</evidence>
<keyword evidence="5 6" id="KW-0349">Heme</keyword>
<keyword evidence="6" id="KW-0560">Oxidoreductase</keyword>
<keyword evidence="4 5" id="KW-0408">Iron</keyword>
<dbReference type="AlphaFoldDB" id="A0A4Z1NN88"/>
<dbReference type="PRINTS" id="PR00463">
    <property type="entry name" value="EP450I"/>
</dbReference>
<dbReference type="InterPro" id="IPR050121">
    <property type="entry name" value="Cytochrome_P450_monoxygenase"/>
</dbReference>
<name>A0A4Z1NN88_9PEZI</name>
<evidence type="ECO:0000256" key="3">
    <source>
        <dbReference type="ARBA" id="ARBA00022723"/>
    </source>
</evidence>
<organism evidence="7 8">
    <name type="scientific">Venturia nashicola</name>
    <dbReference type="NCBI Taxonomy" id="86259"/>
    <lineage>
        <taxon>Eukaryota</taxon>
        <taxon>Fungi</taxon>
        <taxon>Dikarya</taxon>
        <taxon>Ascomycota</taxon>
        <taxon>Pezizomycotina</taxon>
        <taxon>Dothideomycetes</taxon>
        <taxon>Pleosporomycetidae</taxon>
        <taxon>Venturiales</taxon>
        <taxon>Venturiaceae</taxon>
        <taxon>Venturia</taxon>
    </lineage>
</organism>
<dbReference type="InterPro" id="IPR036396">
    <property type="entry name" value="Cyt_P450_sf"/>
</dbReference>
<dbReference type="GO" id="GO:0032259">
    <property type="term" value="P:methylation"/>
    <property type="evidence" value="ECO:0007669"/>
    <property type="project" value="UniProtKB-KW"/>
</dbReference>
<evidence type="ECO:0000256" key="1">
    <source>
        <dbReference type="ARBA" id="ARBA00001971"/>
    </source>
</evidence>
<evidence type="ECO:0000256" key="5">
    <source>
        <dbReference type="PIRSR" id="PIRSR602401-1"/>
    </source>
</evidence>
<evidence type="ECO:0000256" key="6">
    <source>
        <dbReference type="RuleBase" id="RU000461"/>
    </source>
</evidence>
<dbReference type="Pfam" id="PF00067">
    <property type="entry name" value="p450"/>
    <property type="match status" value="1"/>
</dbReference>
<dbReference type="OrthoDB" id="1470350at2759"/>
<keyword evidence="7" id="KW-0808">Transferase</keyword>
<keyword evidence="3 5" id="KW-0479">Metal-binding</keyword>
<keyword evidence="8" id="KW-1185">Reference proteome</keyword>
<evidence type="ECO:0000256" key="4">
    <source>
        <dbReference type="ARBA" id="ARBA00023004"/>
    </source>
</evidence>
<dbReference type="InterPro" id="IPR017972">
    <property type="entry name" value="Cyt_P450_CS"/>
</dbReference>
<dbReference type="Proteomes" id="UP000298493">
    <property type="component" value="Unassembled WGS sequence"/>
</dbReference>
<dbReference type="GO" id="GO:0008168">
    <property type="term" value="F:methyltransferase activity"/>
    <property type="evidence" value="ECO:0007669"/>
    <property type="project" value="UniProtKB-KW"/>
</dbReference>
<dbReference type="EMBL" id="SNSC02000023">
    <property type="protein sequence ID" value="TID14283.1"/>
    <property type="molecule type" value="Genomic_DNA"/>
</dbReference>
<dbReference type="PANTHER" id="PTHR24305">
    <property type="entry name" value="CYTOCHROME P450"/>
    <property type="match status" value="1"/>
</dbReference>
<dbReference type="STRING" id="86259.A0A4Z1NN88"/>
<gene>
    <name evidence="7" type="ORF">E6O75_ATG09362</name>
</gene>
<keyword evidence="7" id="KW-0489">Methyltransferase</keyword>
<dbReference type="Gene3D" id="1.10.630.10">
    <property type="entry name" value="Cytochrome P450"/>
    <property type="match status" value="1"/>
</dbReference>
<comment type="similarity">
    <text evidence="2 6">Belongs to the cytochrome P450 family.</text>
</comment>
<dbReference type="PANTHER" id="PTHR24305:SF166">
    <property type="entry name" value="CYTOCHROME P450 12A4, MITOCHONDRIAL-RELATED"/>
    <property type="match status" value="1"/>
</dbReference>
<evidence type="ECO:0000313" key="7">
    <source>
        <dbReference type="EMBL" id="TID14283.1"/>
    </source>
</evidence>
<sequence length="549" mass="61996">MDTLLSINSSFKWDPILIVGASVAAALVLRMLYQLHLAPLFSPLRHIPKPNQGFVWFRLLHEPPVPEIEEWIDTLPHNGLIRYYGLFNRERLFIASPEAAKDLLSTSVYKFIKPELQRALVYNISGHGLLILEGSEHKEARKQTSPAFAPAQLKKKFPEMWQTTVKMLDTFPVVNESSAPAPAAKESETTKDGLTSLSKLIHAASLDMIGHFGFGTSFHTLSKIGQPKAKSSTVHGEPKERFGQTYIKMWKTTKKGQLTLKAASFVGAHLALALPIPAVKTIHGIMGLARKTAESIVSDREKSVQDSKDQASKQPDDLLDQLLKSGHFSHQDLVEETIHFFAAGTETVTGTALWAFHLLSRHLDWQTRIRDEVRSNIPSPDEFLNDGAPELKMRNMTYLKAFVEEVLRYHSINTLLWRECNEPAQLAGYDVPKGTAVVYSPWTMNRDPKLWGPDARTFRPERWLDVSNDNSRHSYSLLTFGGGPRRCLGEQYARDQLHCLIAGLIGRFEFRPLSDNGTDEGREIGDNFALTLFKIYEGWNLRYRQIPGW</sequence>
<accession>A0A4Z1NN88</accession>
<dbReference type="PROSITE" id="PS00086">
    <property type="entry name" value="CYTOCHROME_P450"/>
    <property type="match status" value="1"/>
</dbReference>
<dbReference type="InterPro" id="IPR001128">
    <property type="entry name" value="Cyt_P450"/>
</dbReference>
<protein>
    <submittedName>
        <fullName evidence="7">Pisatin demethylase / cytochrome P450 monooxygenase</fullName>
    </submittedName>
</protein>
<evidence type="ECO:0000256" key="2">
    <source>
        <dbReference type="ARBA" id="ARBA00010617"/>
    </source>
</evidence>
<proteinExistence type="inferred from homology"/>
<keyword evidence="6 7" id="KW-0503">Monooxygenase</keyword>
<comment type="cofactor">
    <cofactor evidence="1 5">
        <name>heme</name>
        <dbReference type="ChEBI" id="CHEBI:30413"/>
    </cofactor>
</comment>
<dbReference type="PRINTS" id="PR00385">
    <property type="entry name" value="P450"/>
</dbReference>
<comment type="caution">
    <text evidence="7">The sequence shown here is derived from an EMBL/GenBank/DDBJ whole genome shotgun (WGS) entry which is preliminary data.</text>
</comment>
<dbReference type="GO" id="GO:0005506">
    <property type="term" value="F:iron ion binding"/>
    <property type="evidence" value="ECO:0007669"/>
    <property type="project" value="InterPro"/>
</dbReference>
<feature type="binding site" description="axial binding residue" evidence="5">
    <location>
        <position position="487"/>
    </location>
    <ligand>
        <name>heme</name>
        <dbReference type="ChEBI" id="CHEBI:30413"/>
    </ligand>
    <ligandPart>
        <name>Fe</name>
        <dbReference type="ChEBI" id="CHEBI:18248"/>
    </ligandPart>
</feature>
<dbReference type="SUPFAM" id="SSF48264">
    <property type="entry name" value="Cytochrome P450"/>
    <property type="match status" value="1"/>
</dbReference>
<dbReference type="InterPro" id="IPR002401">
    <property type="entry name" value="Cyt_P450_E_grp-I"/>
</dbReference>
<dbReference type="GO" id="GO:0020037">
    <property type="term" value="F:heme binding"/>
    <property type="evidence" value="ECO:0007669"/>
    <property type="project" value="InterPro"/>
</dbReference>